<evidence type="ECO:0000313" key="1">
    <source>
        <dbReference type="EMBL" id="KAK1345512.1"/>
    </source>
</evidence>
<sequence length="95" mass="10517">MLGKWGEMESFIKKYHPVKEVDTCGLRGLGRNQQPTATCHSCLLLPLILALLRLLRAHSQSAPKQKRLVLLQWCSPAVSPASGACRQLSRPPTVE</sequence>
<proteinExistence type="predicted"/>
<comment type="caution">
    <text evidence="1">The sequence shown here is derived from an EMBL/GenBank/DDBJ whole genome shotgun (WGS) entry which is preliminary data.</text>
</comment>
<protein>
    <submittedName>
        <fullName evidence="1">Uncharacterized protein</fullName>
    </submittedName>
</protein>
<name>A0AA40LVS2_CNENI</name>
<dbReference type="AlphaFoldDB" id="A0AA40LVS2"/>
<gene>
    <name evidence="1" type="ORF">QTO34_007970</name>
</gene>
<dbReference type="EMBL" id="JAULJE010000002">
    <property type="protein sequence ID" value="KAK1345512.1"/>
    <property type="molecule type" value="Genomic_DNA"/>
</dbReference>
<feature type="non-terminal residue" evidence="1">
    <location>
        <position position="95"/>
    </location>
</feature>
<organism evidence="1 2">
    <name type="scientific">Cnephaeus nilssonii</name>
    <name type="common">Northern bat</name>
    <name type="synonym">Eptesicus nilssonii</name>
    <dbReference type="NCBI Taxonomy" id="3371016"/>
    <lineage>
        <taxon>Eukaryota</taxon>
        <taxon>Metazoa</taxon>
        <taxon>Chordata</taxon>
        <taxon>Craniata</taxon>
        <taxon>Vertebrata</taxon>
        <taxon>Euteleostomi</taxon>
        <taxon>Mammalia</taxon>
        <taxon>Eutheria</taxon>
        <taxon>Laurasiatheria</taxon>
        <taxon>Chiroptera</taxon>
        <taxon>Yangochiroptera</taxon>
        <taxon>Vespertilionidae</taxon>
        <taxon>Cnephaeus</taxon>
    </lineage>
</organism>
<accession>A0AA40LVS2</accession>
<dbReference type="Proteomes" id="UP001177744">
    <property type="component" value="Unassembled WGS sequence"/>
</dbReference>
<reference evidence="1" key="1">
    <citation type="submission" date="2023-06" db="EMBL/GenBank/DDBJ databases">
        <title>Reference genome for the Northern bat (Eptesicus nilssonii), a most northern bat species.</title>
        <authorList>
            <person name="Laine V.N."/>
            <person name="Pulliainen A.T."/>
            <person name="Lilley T.M."/>
        </authorList>
    </citation>
    <scope>NUCLEOTIDE SEQUENCE</scope>
    <source>
        <strain evidence="1">BLF_Eptnil</strain>
        <tissue evidence="1">Kidney</tissue>
    </source>
</reference>
<evidence type="ECO:0000313" key="2">
    <source>
        <dbReference type="Proteomes" id="UP001177744"/>
    </source>
</evidence>
<keyword evidence="2" id="KW-1185">Reference proteome</keyword>